<proteinExistence type="predicted"/>
<evidence type="ECO:0000259" key="2">
    <source>
        <dbReference type="Pfam" id="PF26618"/>
    </source>
</evidence>
<dbReference type="InterPro" id="IPR058509">
    <property type="entry name" value="DUF8196"/>
</dbReference>
<keyword evidence="1" id="KW-0175">Coiled coil</keyword>
<dbReference type="PANTHER" id="PTHR34314:SF6">
    <property type="entry name" value="DUF3782 DOMAIN-CONTAINING PROTEIN"/>
    <property type="match status" value="1"/>
</dbReference>
<protein>
    <submittedName>
        <fullName evidence="3">OmpH family outer membrane protein</fullName>
    </submittedName>
</protein>
<evidence type="ECO:0000256" key="1">
    <source>
        <dbReference type="SAM" id="Coils"/>
    </source>
</evidence>
<feature type="domain" description="DUF8196" evidence="2">
    <location>
        <begin position="130"/>
        <end position="204"/>
    </location>
</feature>
<dbReference type="PANTHER" id="PTHR34314">
    <property type="entry name" value="CRENARCHAEAL PROTEIN, PUTATIVE-RELATED"/>
    <property type="match status" value="1"/>
</dbReference>
<name>A0A7C0U3C7_DESA2</name>
<reference evidence="3" key="1">
    <citation type="journal article" date="2020" name="mSystems">
        <title>Genome- and Community-Level Interaction Insights into Carbon Utilization and Element Cycling Functions of Hydrothermarchaeota in Hydrothermal Sediment.</title>
        <authorList>
            <person name="Zhou Z."/>
            <person name="Liu Y."/>
            <person name="Xu W."/>
            <person name="Pan J."/>
            <person name="Luo Z.H."/>
            <person name="Li M."/>
        </authorList>
    </citation>
    <scope>NUCLEOTIDE SEQUENCE [LARGE SCALE GENOMIC DNA]</scope>
    <source>
        <strain evidence="3">HyVt-233</strain>
    </source>
</reference>
<feature type="coiled-coil region" evidence="1">
    <location>
        <begin position="50"/>
        <end position="109"/>
    </location>
</feature>
<accession>A0A7C0U3C7</accession>
<sequence length="216" mass="25964">MLKYFNNNFFLVKYVTSSLKEEFLELLEKDKKFRYAVAGYLGLSEILKRLDGMKESMVRLGEEQKRLREDFNKMQENFNKIREDFNKMLEIMDERFRRFDKRIEKIEREIKYTRSRLESRLDKISLSVEDDARVIIEYHLKKRGIDIKLGELVLPDMQVNIYGTSDNICVIGEVETRAGVSLLNELKRKYKQLREKYPEYLRKKCNSCNLYIIANL</sequence>
<dbReference type="EMBL" id="DRBS01000275">
    <property type="protein sequence ID" value="HDD44663.1"/>
    <property type="molecule type" value="Genomic_DNA"/>
</dbReference>
<dbReference type="Proteomes" id="UP000886289">
    <property type="component" value="Unassembled WGS sequence"/>
</dbReference>
<gene>
    <name evidence="3" type="ORF">ENG63_07380</name>
</gene>
<dbReference type="AlphaFoldDB" id="A0A7C0U3C7"/>
<comment type="caution">
    <text evidence="3">The sequence shown here is derived from an EMBL/GenBank/DDBJ whole genome shotgun (WGS) entry which is preliminary data.</text>
</comment>
<dbReference type="Gene3D" id="3.90.20.10">
    <property type="match status" value="1"/>
</dbReference>
<organism evidence="3">
    <name type="scientific">Desulfofervidus auxilii</name>
    <dbReference type="NCBI Taxonomy" id="1621989"/>
    <lineage>
        <taxon>Bacteria</taxon>
        <taxon>Pseudomonadati</taxon>
        <taxon>Thermodesulfobacteriota</taxon>
        <taxon>Candidatus Desulfofervidia</taxon>
        <taxon>Candidatus Desulfofervidales</taxon>
        <taxon>Candidatus Desulfofervidaceae</taxon>
        <taxon>Candidatus Desulfofervidus</taxon>
    </lineage>
</organism>
<dbReference type="Pfam" id="PF26618">
    <property type="entry name" value="DUF8196"/>
    <property type="match status" value="1"/>
</dbReference>
<evidence type="ECO:0000313" key="3">
    <source>
        <dbReference type="EMBL" id="HDD44663.1"/>
    </source>
</evidence>